<name>A0AB39ZS34_DROSZ</name>
<feature type="transmembrane region" description="Helical" evidence="1">
    <location>
        <begin position="108"/>
        <end position="127"/>
    </location>
</feature>
<reference evidence="3" key="1">
    <citation type="submission" date="2025-08" db="UniProtKB">
        <authorList>
            <consortium name="RefSeq"/>
        </authorList>
    </citation>
    <scope>IDENTIFICATION</scope>
</reference>
<dbReference type="Proteomes" id="UP001652628">
    <property type="component" value="Chromosome 2R"/>
</dbReference>
<feature type="transmembrane region" description="Helical" evidence="1">
    <location>
        <begin position="71"/>
        <end position="96"/>
    </location>
</feature>
<evidence type="ECO:0000313" key="2">
    <source>
        <dbReference type="Proteomes" id="UP001652628"/>
    </source>
</evidence>
<feature type="transmembrane region" description="Helical" evidence="1">
    <location>
        <begin position="40"/>
        <end position="64"/>
    </location>
</feature>
<organism evidence="2 3">
    <name type="scientific">Drosophila suzukii</name>
    <name type="common">Spotted-wing drosophila fruit fly</name>
    <dbReference type="NCBI Taxonomy" id="28584"/>
    <lineage>
        <taxon>Eukaryota</taxon>
        <taxon>Metazoa</taxon>
        <taxon>Ecdysozoa</taxon>
        <taxon>Arthropoda</taxon>
        <taxon>Hexapoda</taxon>
        <taxon>Insecta</taxon>
        <taxon>Pterygota</taxon>
        <taxon>Neoptera</taxon>
        <taxon>Endopterygota</taxon>
        <taxon>Diptera</taxon>
        <taxon>Brachycera</taxon>
        <taxon>Muscomorpha</taxon>
        <taxon>Ephydroidea</taxon>
        <taxon>Drosophilidae</taxon>
        <taxon>Drosophila</taxon>
        <taxon>Sophophora</taxon>
    </lineage>
</organism>
<sequence length="138" mass="15769">MCLRKNQRPFCILLALVTIIWGLTEIIYGSFLLAEEGINNWLLAAVVAWTPILIASIFLILGALKKIPRFLLVWIIVSLVCGIALIIIKTGLLIYLHECQVINDIVTAISNIIFLLLVYVWAFYPYAYMRDMKEQLLE</sequence>
<keyword evidence="1" id="KW-0812">Transmembrane</keyword>
<gene>
    <name evidence="3" type="primary">LOC108018780</name>
</gene>
<dbReference type="AlphaFoldDB" id="A0AB39ZS34"/>
<proteinExistence type="predicted"/>
<accession>A0AB39ZS34</accession>
<dbReference type="GeneID" id="108018780"/>
<protein>
    <submittedName>
        <fullName evidence="3">Uncharacterized protein</fullName>
    </submittedName>
</protein>
<feature type="transmembrane region" description="Helical" evidence="1">
    <location>
        <begin position="12"/>
        <end position="34"/>
    </location>
</feature>
<keyword evidence="1" id="KW-0472">Membrane</keyword>
<keyword evidence="2" id="KW-1185">Reference proteome</keyword>
<evidence type="ECO:0000256" key="1">
    <source>
        <dbReference type="SAM" id="Phobius"/>
    </source>
</evidence>
<dbReference type="RefSeq" id="XP_016941854.1">
    <property type="nucleotide sequence ID" value="XM_017086365.4"/>
</dbReference>
<evidence type="ECO:0000313" key="3">
    <source>
        <dbReference type="RefSeq" id="XP_016941854.1"/>
    </source>
</evidence>
<keyword evidence="1" id="KW-1133">Transmembrane helix</keyword>